<feature type="region of interest" description="Disordered" evidence="1">
    <location>
        <begin position="205"/>
        <end position="224"/>
    </location>
</feature>
<organism evidence="2 3">
    <name type="scientific">Sporidiobolus salmonicolor</name>
    <name type="common">Yeast-like fungus</name>
    <name type="synonym">Sporobolomyces salmonicolor</name>
    <dbReference type="NCBI Taxonomy" id="5005"/>
    <lineage>
        <taxon>Eukaryota</taxon>
        <taxon>Fungi</taxon>
        <taxon>Dikarya</taxon>
        <taxon>Basidiomycota</taxon>
        <taxon>Pucciniomycotina</taxon>
        <taxon>Microbotryomycetes</taxon>
        <taxon>Sporidiobolales</taxon>
        <taxon>Sporidiobolaceae</taxon>
        <taxon>Sporobolomyces</taxon>
    </lineage>
</organism>
<name>A0A0D6EFT3_SPOSA</name>
<sequence length="259" mass="27683">MGTAFVAVSGFTTSFLSLDSPMQQVYGMPNRAPEPPIRAIEEREAEELRAPPELTKPEMVKQALLNTYLNSAAIHIKLERFKRALDCAQQAQKIDECVSVLATTLLFPLSSSPVPLTGLLGTLPVPVLFCRKNPKAAFREAQARIGLGEIQTGKNMLEELQKKQPDPAISAALQKLASDDKAREAKKAAQFKGMFYKNRQCATGATPAAGGNSAGSNGSATTKGDAKLKIDAAKAIVDSAAESKPVEEQVDEKEEAKGA</sequence>
<feature type="region of interest" description="Disordered" evidence="1">
    <location>
        <begin position="238"/>
        <end position="259"/>
    </location>
</feature>
<evidence type="ECO:0000313" key="2">
    <source>
        <dbReference type="EMBL" id="CEQ38829.1"/>
    </source>
</evidence>
<reference evidence="3" key="1">
    <citation type="submission" date="2015-02" db="EMBL/GenBank/DDBJ databases">
        <authorList>
            <person name="Gon?alves P."/>
        </authorList>
    </citation>
    <scope>NUCLEOTIDE SEQUENCE [LARGE SCALE GENOMIC DNA]</scope>
</reference>
<accession>A0A0D6EFT3</accession>
<dbReference type="EMBL" id="CENE01000001">
    <property type="protein sequence ID" value="CEQ38829.1"/>
    <property type="molecule type" value="Genomic_DNA"/>
</dbReference>
<dbReference type="OrthoDB" id="433738at2759"/>
<dbReference type="PANTHER" id="PTHR46512:SF9">
    <property type="entry name" value="PEPTIDYLPROLYL ISOMERASE"/>
    <property type="match status" value="1"/>
</dbReference>
<keyword evidence="3" id="KW-1185">Reference proteome</keyword>
<evidence type="ECO:0000313" key="3">
    <source>
        <dbReference type="Proteomes" id="UP000243876"/>
    </source>
</evidence>
<gene>
    <name evidence="2" type="primary">SPOSA6832_00308</name>
</gene>
<feature type="compositionally biased region" description="Low complexity" evidence="1">
    <location>
        <begin position="205"/>
        <end position="223"/>
    </location>
</feature>
<dbReference type="SUPFAM" id="SSF48452">
    <property type="entry name" value="TPR-like"/>
    <property type="match status" value="1"/>
</dbReference>
<evidence type="ECO:0000256" key="1">
    <source>
        <dbReference type="SAM" id="MobiDB-lite"/>
    </source>
</evidence>
<dbReference type="Gene3D" id="1.25.40.10">
    <property type="entry name" value="Tetratricopeptide repeat domain"/>
    <property type="match status" value="1"/>
</dbReference>
<dbReference type="InterPro" id="IPR011990">
    <property type="entry name" value="TPR-like_helical_dom_sf"/>
</dbReference>
<proteinExistence type="predicted"/>
<dbReference type="Proteomes" id="UP000243876">
    <property type="component" value="Unassembled WGS sequence"/>
</dbReference>
<dbReference type="InterPro" id="IPR050754">
    <property type="entry name" value="FKBP4/5/8-like"/>
</dbReference>
<dbReference type="PANTHER" id="PTHR46512">
    <property type="entry name" value="PEPTIDYLPROLYL ISOMERASE"/>
    <property type="match status" value="1"/>
</dbReference>
<dbReference type="AlphaFoldDB" id="A0A0D6EFT3"/>
<protein>
    <submittedName>
        <fullName evidence="2">SPOSA6832_00308-mRNA-1:cds</fullName>
    </submittedName>
</protein>